<dbReference type="InterPro" id="IPR027417">
    <property type="entry name" value="P-loop_NTPase"/>
</dbReference>
<dbReference type="NCBIfam" id="TIGR00101">
    <property type="entry name" value="ureG"/>
    <property type="match status" value="1"/>
</dbReference>
<evidence type="ECO:0000256" key="5">
    <source>
        <dbReference type="ARBA" id="ARBA00023186"/>
    </source>
</evidence>
<comment type="caution">
    <text evidence="8">The sequence shown here is derived from an EMBL/GenBank/DDBJ whole genome shotgun (WGS) entry which is preliminary data.</text>
</comment>
<dbReference type="InterPro" id="IPR003495">
    <property type="entry name" value="CobW/HypB/UreG_nucleotide-bd"/>
</dbReference>
<name>A0AAV2YQ84_9STRA</name>
<feature type="compositionally biased region" description="Basic and acidic residues" evidence="6">
    <location>
        <begin position="57"/>
        <end position="81"/>
    </location>
</feature>
<reference evidence="8" key="2">
    <citation type="journal article" date="2023" name="Microbiol Resour">
        <title>Decontamination and Annotation of the Draft Genome Sequence of the Oomycete Lagenidium giganteum ARSEF 373.</title>
        <authorList>
            <person name="Morgan W.R."/>
            <person name="Tartar A."/>
        </authorList>
    </citation>
    <scope>NUCLEOTIDE SEQUENCE</scope>
    <source>
        <strain evidence="8">ARSEF 373</strain>
    </source>
</reference>
<feature type="compositionally biased region" description="Basic residues" evidence="6">
    <location>
        <begin position="9"/>
        <end position="25"/>
    </location>
</feature>
<dbReference type="Gene3D" id="3.40.50.300">
    <property type="entry name" value="P-loop containing nucleotide triphosphate hydrolases"/>
    <property type="match status" value="1"/>
</dbReference>
<feature type="region of interest" description="Disordered" evidence="6">
    <location>
        <begin position="1"/>
        <end position="81"/>
    </location>
</feature>
<feature type="region of interest" description="Disordered" evidence="6">
    <location>
        <begin position="428"/>
        <end position="448"/>
    </location>
</feature>
<dbReference type="Gene3D" id="1.20.1270.60">
    <property type="entry name" value="Arfaptin homology (AH) domain/BAR domain"/>
    <property type="match status" value="1"/>
</dbReference>
<evidence type="ECO:0000256" key="1">
    <source>
        <dbReference type="ARBA" id="ARBA00005732"/>
    </source>
</evidence>
<gene>
    <name evidence="8" type="ORF">N0F65_007088</name>
</gene>
<dbReference type="SUPFAM" id="SSF52540">
    <property type="entry name" value="P-loop containing nucleoside triphosphate hydrolases"/>
    <property type="match status" value="1"/>
</dbReference>
<organism evidence="8 9">
    <name type="scientific">Lagenidium giganteum</name>
    <dbReference type="NCBI Taxonomy" id="4803"/>
    <lineage>
        <taxon>Eukaryota</taxon>
        <taxon>Sar</taxon>
        <taxon>Stramenopiles</taxon>
        <taxon>Oomycota</taxon>
        <taxon>Peronosporomycetes</taxon>
        <taxon>Pythiales</taxon>
        <taxon>Pythiaceae</taxon>
    </lineage>
</organism>
<dbReference type="InterPro" id="IPR027267">
    <property type="entry name" value="AH/BAR_dom_sf"/>
</dbReference>
<dbReference type="FunFam" id="3.40.50.300:FF:000208">
    <property type="entry name" value="Urease accessory protein UreG"/>
    <property type="match status" value="1"/>
</dbReference>
<dbReference type="PANTHER" id="PTHR31715">
    <property type="entry name" value="UREASE ACCESSORY PROTEIN G"/>
    <property type="match status" value="1"/>
</dbReference>
<dbReference type="GO" id="GO:0005525">
    <property type="term" value="F:GTP binding"/>
    <property type="evidence" value="ECO:0007669"/>
    <property type="project" value="UniProtKB-KW"/>
</dbReference>
<accession>A0AAV2YQ84</accession>
<dbReference type="GO" id="GO:0003924">
    <property type="term" value="F:GTPase activity"/>
    <property type="evidence" value="ECO:0007669"/>
    <property type="project" value="InterPro"/>
</dbReference>
<keyword evidence="5" id="KW-0143">Chaperone</keyword>
<evidence type="ECO:0000256" key="6">
    <source>
        <dbReference type="SAM" id="MobiDB-lite"/>
    </source>
</evidence>
<keyword evidence="2" id="KW-0547">Nucleotide-binding</keyword>
<evidence type="ECO:0000256" key="3">
    <source>
        <dbReference type="ARBA" id="ARBA00022988"/>
    </source>
</evidence>
<sequence length="971" mass="108722">MAERDHHHEHGHGHDHHHEHGHGHDHHHDHDHSHAHDHEHGVVSDPDEVVRRFKLSRGRDPTPDEDKQLREHGHTHEHYEHAGLYEAREGIKHGRDYHARSFTVGIGGPVGSGKTALMLALCRALKDKYSIAAVTNDIFTREDGEFLVRHEALPTERILAIETGGCPHAAIREDISANLQACENLTDDFNTELLLVESGGDNLAANFSRELADYIIYVIDVAGGDKVPRKGGPGITQADLLVINKIDLSPYVGADLGVMDRDARKMRGSGPTVFAQINAGNGISTSELEKYVSDTMRQTQAFTQVLGDLRTVAEKYAHDYGKLSHNSVLAKRRPVLAKVPALYAVCSRLEQVLQACAATSSELAHDWNVVVMAPLDAFLMQQHTQNKQLLCEIYEAVQKESAFGVACASLIEPVVVVERAGPESNQVEEEALVADEKTQRKESKKVKRMRQRQLRELRNKQAKERDVIRQRLEELRLTEQQRLQFIKRLLLRIYDHFGRMAQRSIMALDKLIDHREFVEGDSGAGDDDVPCPPWQQATKEYDLHVEMTVWMAECFAQLIPLEDTMVRRLQALAKPSSGNQRATVATVFPEALVRFKDDFVLVRFHKQLAAHILDPICRTLKFSKQKQETIRKELVQSLEETKKTLRYTQTKLKDKETKLHQQQQQQMHINSNLGGSKTDSHVLHLSNFGLRSAVASLSRMHHSPRARGSLTASAGTEHLTSEVRDPMPDPAAAARLKGLEKDVEDARTYVASLERNEDIQAHELIKTLRNTSMIGIKTMELMVEEHVKRLRAAFTLLADTMTAFVASAEQSMRPEVDVDHSFAWRSWVARVAASDYNLDEPAVDGSDDEDEDVNHANGHRINAVSPPPPPPCSSRTCPTVTTHGVSSSTVTVVSLGEASATKTAVETTNTPPAVDASVKWVDVVLALCVLFAAYTLWQWCTRTSVMQQDWMNALAMRRTNLALTTKLLQRL</sequence>
<feature type="domain" description="CobW/HypB/UreG nucleotide-binding" evidence="7">
    <location>
        <begin position="103"/>
        <end position="272"/>
    </location>
</feature>
<evidence type="ECO:0000259" key="7">
    <source>
        <dbReference type="Pfam" id="PF02492"/>
    </source>
</evidence>
<dbReference type="InterPro" id="IPR004400">
    <property type="entry name" value="UreG"/>
</dbReference>
<dbReference type="EMBL" id="DAKRPA010000155">
    <property type="protein sequence ID" value="DAZ96827.1"/>
    <property type="molecule type" value="Genomic_DNA"/>
</dbReference>
<feature type="region of interest" description="Disordered" evidence="6">
    <location>
        <begin position="700"/>
        <end position="729"/>
    </location>
</feature>
<dbReference type="Proteomes" id="UP001146120">
    <property type="component" value="Unassembled WGS sequence"/>
</dbReference>
<evidence type="ECO:0000313" key="8">
    <source>
        <dbReference type="EMBL" id="DAZ96827.1"/>
    </source>
</evidence>
<evidence type="ECO:0000256" key="4">
    <source>
        <dbReference type="ARBA" id="ARBA00023134"/>
    </source>
</evidence>
<dbReference type="CDD" id="cd05540">
    <property type="entry name" value="UreG"/>
    <property type="match status" value="1"/>
</dbReference>
<dbReference type="GO" id="GO:0043419">
    <property type="term" value="P:urea catabolic process"/>
    <property type="evidence" value="ECO:0007669"/>
    <property type="project" value="InterPro"/>
</dbReference>
<comment type="similarity">
    <text evidence="1">Belongs to the SIMIBI class G3E GTPase family. UreG subfamily.</text>
</comment>
<keyword evidence="9" id="KW-1185">Reference proteome</keyword>
<dbReference type="AlphaFoldDB" id="A0AAV2YQ84"/>
<dbReference type="Pfam" id="PF02492">
    <property type="entry name" value="cobW"/>
    <property type="match status" value="1"/>
</dbReference>
<evidence type="ECO:0000313" key="9">
    <source>
        <dbReference type="Proteomes" id="UP001146120"/>
    </source>
</evidence>
<protein>
    <recommendedName>
        <fullName evidence="7">CobW/HypB/UreG nucleotide-binding domain-containing protein</fullName>
    </recommendedName>
</protein>
<keyword evidence="3" id="KW-0996">Nickel insertion</keyword>
<dbReference type="HAMAP" id="MF_01389">
    <property type="entry name" value="UreG"/>
    <property type="match status" value="1"/>
</dbReference>
<dbReference type="PANTHER" id="PTHR31715:SF0">
    <property type="entry name" value="UREASE ACCESSORY PROTEIN G"/>
    <property type="match status" value="1"/>
</dbReference>
<keyword evidence="4" id="KW-0342">GTP-binding</keyword>
<feature type="compositionally biased region" description="Basic and acidic residues" evidence="6">
    <location>
        <begin position="26"/>
        <end position="42"/>
    </location>
</feature>
<reference evidence="8" key="1">
    <citation type="submission" date="2022-11" db="EMBL/GenBank/DDBJ databases">
        <authorList>
            <person name="Morgan W.R."/>
            <person name="Tartar A."/>
        </authorList>
    </citation>
    <scope>NUCLEOTIDE SEQUENCE</scope>
    <source>
        <strain evidence="8">ARSEF 373</strain>
    </source>
</reference>
<proteinExistence type="inferred from homology"/>
<dbReference type="GO" id="GO:0016151">
    <property type="term" value="F:nickel cation binding"/>
    <property type="evidence" value="ECO:0007669"/>
    <property type="project" value="InterPro"/>
</dbReference>
<evidence type="ECO:0000256" key="2">
    <source>
        <dbReference type="ARBA" id="ARBA00022741"/>
    </source>
</evidence>